<evidence type="ECO:0000313" key="1">
    <source>
        <dbReference type="EMBL" id="CAF9912868.1"/>
    </source>
</evidence>
<evidence type="ECO:0008006" key="3">
    <source>
        <dbReference type="Google" id="ProtNLM"/>
    </source>
</evidence>
<organism evidence="1 2">
    <name type="scientific">Alectoria fallacina</name>
    <dbReference type="NCBI Taxonomy" id="1903189"/>
    <lineage>
        <taxon>Eukaryota</taxon>
        <taxon>Fungi</taxon>
        <taxon>Dikarya</taxon>
        <taxon>Ascomycota</taxon>
        <taxon>Pezizomycotina</taxon>
        <taxon>Lecanoromycetes</taxon>
        <taxon>OSLEUM clade</taxon>
        <taxon>Lecanoromycetidae</taxon>
        <taxon>Lecanorales</taxon>
        <taxon>Lecanorineae</taxon>
        <taxon>Parmeliaceae</taxon>
        <taxon>Alectoria</taxon>
    </lineage>
</organism>
<evidence type="ECO:0000313" key="2">
    <source>
        <dbReference type="Proteomes" id="UP000664203"/>
    </source>
</evidence>
<dbReference type="AlphaFoldDB" id="A0A8H3EZ36"/>
<dbReference type="EMBL" id="CAJPDR010000057">
    <property type="protein sequence ID" value="CAF9912868.1"/>
    <property type="molecule type" value="Genomic_DNA"/>
</dbReference>
<comment type="caution">
    <text evidence="1">The sequence shown here is derived from an EMBL/GenBank/DDBJ whole genome shotgun (WGS) entry which is preliminary data.</text>
</comment>
<dbReference type="OrthoDB" id="5422579at2759"/>
<accession>A0A8H3EZ36</accession>
<keyword evidence="2" id="KW-1185">Reference proteome</keyword>
<reference evidence="1" key="1">
    <citation type="submission" date="2021-03" db="EMBL/GenBank/DDBJ databases">
        <authorList>
            <person name="Tagirdzhanova G."/>
        </authorList>
    </citation>
    <scope>NUCLEOTIDE SEQUENCE</scope>
</reference>
<gene>
    <name evidence="1" type="ORF">ALECFALPRED_008330</name>
</gene>
<proteinExistence type="predicted"/>
<dbReference type="Proteomes" id="UP000664203">
    <property type="component" value="Unassembled WGS sequence"/>
</dbReference>
<protein>
    <recommendedName>
        <fullName evidence="3">F-box domain-containing protein</fullName>
    </recommendedName>
</protein>
<dbReference type="Gene3D" id="1.20.1280.50">
    <property type="match status" value="1"/>
</dbReference>
<sequence length="442" mass="49657">MCSLNGKRHYLGDGPQCLQFPPEILVQVIGLLDKACDRRNARLVCKGFAEAGLPSLTHTVNLSIAGGLLDRAQAIAEHPVVGKYISKMVCSGARLRSNVVRYDNFKNCYRPSMRQTELSVPLPVIYEQLVSRDEKKKKIIRRQRDQAIFLLALQRFVNLKCIVFTDVPLVENIQDLARSQGPDIASGGDLWDPDSPYQILAVGFRSLYTQGTNLQQLKIVGSSYAIRDRIFSDASQTYHGHMRHVFGKLRSFELIAIVPEATVGDDPQALTYGALGGLLTRATPLETLKLASSYWPEEPPTEDDCPPSLDVATVLQGFTWPHLKHLGMRGFLMIGHENLLGFFDCHRATLESVELMAVRILHHPDPQDTICEAWKHLFNGLRRRGITFQTLKLFLLQDCYDLKGHFSQPDDPAYHGEKMLKYLHHGDLNPLEPVLPIPDMVA</sequence>
<name>A0A8H3EZ36_9LECA</name>